<comment type="catalytic activity">
    <reaction evidence="9">
        <text>a long chain fatty alcohol + a fatty acyl-CoA = a long-chain alcohol wax ester + CoA</text>
        <dbReference type="Rhea" id="RHEA:38443"/>
        <dbReference type="ChEBI" id="CHEBI:17135"/>
        <dbReference type="ChEBI" id="CHEBI:57287"/>
        <dbReference type="ChEBI" id="CHEBI:77636"/>
        <dbReference type="ChEBI" id="CHEBI:235323"/>
        <dbReference type="EC" id="2.3.1.75"/>
    </reaction>
</comment>
<reference evidence="14" key="1">
    <citation type="journal article" date="2002" name="Nature">
        <title>The genome sequence and structure of rice chromosome 1.</title>
        <authorList>
            <person name="Sasaki T."/>
            <person name="Matsumoto T."/>
            <person name="Yamamoto K."/>
            <person name="Sakata K."/>
            <person name="Baba T."/>
            <person name="Katayose Y."/>
            <person name="Wu J."/>
            <person name="Niimura Y."/>
            <person name="Cheng Z."/>
            <person name="Nagamura Y."/>
            <person name="Antonio B.A."/>
            <person name="Kanamori H."/>
            <person name="Hosokawa S."/>
            <person name="Masukawa M."/>
            <person name="Arikawa K."/>
            <person name="Chiden Y."/>
            <person name="Hayashi M."/>
            <person name="Okamoto M."/>
            <person name="Ando T."/>
            <person name="Aoki H."/>
            <person name="Arita K."/>
            <person name="Hamada M."/>
            <person name="Harada C."/>
            <person name="Hijishita S."/>
            <person name="Honda M."/>
            <person name="Ichikawa Y."/>
            <person name="Idonuma A."/>
            <person name="Iijima M."/>
            <person name="Ikeda M."/>
            <person name="Ikeno M."/>
            <person name="Itoh S."/>
            <person name="Itoh T."/>
            <person name="Itoh Y."/>
            <person name="Itoh Y."/>
            <person name="Iwabuchi A."/>
            <person name="Kamiya K."/>
            <person name="Karasawa W."/>
            <person name="Katagiri S."/>
            <person name="Kikuta A."/>
            <person name="Kobayashi N."/>
            <person name="Kono I."/>
            <person name="Machita K."/>
            <person name="Maehara T."/>
            <person name="Mizuno H."/>
            <person name="Mizubayashi T."/>
            <person name="Mukai Y."/>
            <person name="Nagasaki H."/>
            <person name="Nakashima M."/>
            <person name="Nakama Y."/>
            <person name="Nakamichi Y."/>
            <person name="Nakamura M."/>
            <person name="Namiki N."/>
            <person name="Negishi M."/>
            <person name="Ohta I."/>
            <person name="Ono N."/>
            <person name="Saji S."/>
            <person name="Sakai K."/>
            <person name="Shibata M."/>
            <person name="Shimokawa T."/>
            <person name="Shomura A."/>
            <person name="Song J."/>
            <person name="Takazaki Y."/>
            <person name="Terasawa K."/>
            <person name="Tsuji K."/>
            <person name="Waki K."/>
            <person name="Yamagata H."/>
            <person name="Yamane H."/>
            <person name="Yoshiki S."/>
            <person name="Yoshihara R."/>
            <person name="Yukawa K."/>
            <person name="Zhong H."/>
            <person name="Iwama H."/>
            <person name="Endo T."/>
            <person name="Ito H."/>
            <person name="Hahn J.H."/>
            <person name="Kim H.I."/>
            <person name="Eun M.Y."/>
            <person name="Yano M."/>
            <person name="Jiang J."/>
            <person name="Gojobori T."/>
        </authorList>
    </citation>
    <scope>NUCLEOTIDE SEQUENCE</scope>
</reference>
<dbReference type="Proteomes" id="UP000000763">
    <property type="component" value="Chromosome 1"/>
</dbReference>
<dbReference type="SMR" id="A0A0P0V8S5"/>
<evidence type="ECO:0000256" key="5">
    <source>
        <dbReference type="ARBA" id="ARBA00022679"/>
    </source>
</evidence>
<dbReference type="EMBL" id="AP003106">
    <property type="protein sequence ID" value="BAB56064.1"/>
    <property type="molecule type" value="Genomic_DNA"/>
</dbReference>
<dbReference type="FunFam" id="3.30.559.10:FF:000021">
    <property type="entry name" value="O-acyltransferase WSD1"/>
    <property type="match status" value="1"/>
</dbReference>
<reference evidence="16" key="6">
    <citation type="journal article" date="2008" name="Nucleic Acids Res.">
        <title>The rice annotation project database (RAP-DB): 2008 update.</title>
        <authorList>
            <consortium name="The rice annotation project (RAP)"/>
        </authorList>
    </citation>
    <scope>GENOME REANNOTATION</scope>
    <source>
        <strain evidence="16">cv. Nipponbare</strain>
    </source>
</reference>
<dbReference type="InterPro" id="IPR023213">
    <property type="entry name" value="CAT-like_dom_sf"/>
</dbReference>
<dbReference type="GO" id="GO:0005789">
    <property type="term" value="C:endoplasmic reticulum membrane"/>
    <property type="evidence" value="ECO:0007669"/>
    <property type="project" value="UniProtKB-SubCell"/>
</dbReference>
<dbReference type="GO" id="GO:0019432">
    <property type="term" value="P:triglyceride biosynthetic process"/>
    <property type="evidence" value="ECO:0007669"/>
    <property type="project" value="UniProtKB-UniPathway"/>
</dbReference>
<feature type="domain" description="O-acyltransferase WSD1-like N-terminal" evidence="12">
    <location>
        <begin position="81"/>
        <end position="302"/>
    </location>
</feature>
<dbReference type="PANTHER" id="PTHR31650">
    <property type="entry name" value="O-ACYLTRANSFERASE (WSD1-LIKE) FAMILY PROTEIN"/>
    <property type="match status" value="1"/>
</dbReference>
<dbReference type="KEGG" id="osa:4325602"/>
<evidence type="ECO:0000256" key="1">
    <source>
        <dbReference type="ARBA" id="ARBA00004162"/>
    </source>
</evidence>
<dbReference type="InterPro" id="IPR009721">
    <property type="entry name" value="O-acyltransferase_WSD1_C"/>
</dbReference>
<organism evidence="14">
    <name type="scientific">Oryza sativa subsp. japonica</name>
    <name type="common">Rice</name>
    <dbReference type="NCBI Taxonomy" id="39947"/>
    <lineage>
        <taxon>Eukaryota</taxon>
        <taxon>Viridiplantae</taxon>
        <taxon>Streptophyta</taxon>
        <taxon>Embryophyta</taxon>
        <taxon>Tracheophyta</taxon>
        <taxon>Spermatophyta</taxon>
        <taxon>Magnoliopsida</taxon>
        <taxon>Liliopsida</taxon>
        <taxon>Poales</taxon>
        <taxon>Poaceae</taxon>
        <taxon>BOP clade</taxon>
        <taxon>Oryzoideae</taxon>
        <taxon>Oryzeae</taxon>
        <taxon>Oryzinae</taxon>
        <taxon>Oryza</taxon>
        <taxon>Oryza sativa</taxon>
    </lineage>
</organism>
<evidence type="ECO:0000313" key="15">
    <source>
        <dbReference type="EMBL" id="BAF06288.1"/>
    </source>
</evidence>
<dbReference type="PANTHER" id="PTHR31650:SF42">
    <property type="entry name" value="OS01G0770100 PROTEIN"/>
    <property type="match status" value="1"/>
</dbReference>
<evidence type="ECO:0000256" key="10">
    <source>
        <dbReference type="ARBA" id="ARBA00048109"/>
    </source>
</evidence>
<evidence type="ECO:0000313" key="16">
    <source>
        <dbReference type="Proteomes" id="UP000000763"/>
    </source>
</evidence>
<comment type="pathway">
    <text evidence="4">Lipid metabolism.</text>
</comment>
<evidence type="ECO:0000256" key="7">
    <source>
        <dbReference type="ARBA" id="ARBA00023315"/>
    </source>
</evidence>
<dbReference type="AlphaFoldDB" id="A0A0P0V8S5"/>
<sequence length="518" mass="56537">MDAGAGAATALRKRQLTVRTTSSNGGNGFRVGDGGGGGSKGAAAATPPEPVSPSARLVEDFFIVVVIGIATPVNDPVARAGIAAQLARYPRFRSIQVTDEDGGNPRWVRTTVNLDDHIIYPELDMDAVAADPDKAVEDYVASLSTKPMDESRPLWEFHVLDFPTSEAAATTAIRVHHSLGDGMSLLTLLMACTRSAADPARLPAMPPLPTRAGAIYARPRPPASAGALAFAAWLWSFVALAWHTVVDVASFFATTMFLKDPHTLFKRVKHGEFQRKRIVHRGLSLDDVKLVKNAMNCTVNDVLVGITYSALSRYYYRKSGDMDTDEDIRLRSILLVNLRPTTSLHAYVDMINSGREDEVKWGNALGFIILPFFIGVHKDPLDYVRKAKKVVDRKKSSLEVVFTHLAAEVILKLFGLKAAAAIFHRMISHTTISFSNMIGPVEQVEFCGHPVVFIAPSGYGPPEALTVNFQSYVNTMMVNLAVDEAQFPDCHELLDDFSESLRQIKDAALSLGKHHTKA</sequence>
<reference evidence="15" key="8">
    <citation type="submission" date="2012-08" db="EMBL/GenBank/DDBJ databases">
        <title>The Second Rice Annotation Project Meeting (RAP2).</title>
        <authorList>
            <consortium name="The Rice Annotation Project (RAP)"/>
        </authorList>
    </citation>
    <scope>NUCLEOTIDE SEQUENCE</scope>
</reference>
<feature type="compositionally biased region" description="Gly residues" evidence="11">
    <location>
        <begin position="25"/>
        <end position="40"/>
    </location>
</feature>
<evidence type="ECO:0000256" key="6">
    <source>
        <dbReference type="ARBA" id="ARBA00022824"/>
    </source>
</evidence>
<dbReference type="EMBL" id="AP008207">
    <property type="protein sequence ID" value="BAF06288.1"/>
    <property type="molecule type" value="Genomic_DNA"/>
</dbReference>
<dbReference type="Gene3D" id="3.30.559.10">
    <property type="entry name" value="Chloramphenicol acetyltransferase-like domain"/>
    <property type="match status" value="1"/>
</dbReference>
<evidence type="ECO:0000256" key="4">
    <source>
        <dbReference type="ARBA" id="ARBA00005189"/>
    </source>
</evidence>
<dbReference type="GO" id="GO:0005886">
    <property type="term" value="C:plasma membrane"/>
    <property type="evidence" value="ECO:0007669"/>
    <property type="project" value="UniProtKB-SubCell"/>
</dbReference>
<reference evidence="15 16" key="2">
    <citation type="journal article" date="2005" name="Nature">
        <title>The map-based sequence of the rice genome.</title>
        <authorList>
            <consortium name="International rice genome sequencing project (IRGSP)"/>
            <person name="Matsumoto T."/>
            <person name="Wu J."/>
            <person name="Kanamori H."/>
            <person name="Katayose Y."/>
            <person name="Fujisawa M."/>
            <person name="Namiki N."/>
            <person name="Mizuno H."/>
            <person name="Yamamoto K."/>
            <person name="Antonio B.A."/>
            <person name="Baba T."/>
            <person name="Sakata K."/>
            <person name="Nagamura Y."/>
            <person name="Aoki H."/>
            <person name="Arikawa K."/>
            <person name="Arita K."/>
            <person name="Bito T."/>
            <person name="Chiden Y."/>
            <person name="Fujitsuka N."/>
            <person name="Fukunaka R."/>
            <person name="Hamada M."/>
            <person name="Harada C."/>
            <person name="Hayashi A."/>
            <person name="Hijishita S."/>
            <person name="Honda M."/>
            <person name="Hosokawa S."/>
            <person name="Ichikawa Y."/>
            <person name="Idonuma A."/>
            <person name="Iijima M."/>
            <person name="Ikeda M."/>
            <person name="Ikeno M."/>
            <person name="Ito K."/>
            <person name="Ito S."/>
            <person name="Ito T."/>
            <person name="Ito Y."/>
            <person name="Ito Y."/>
            <person name="Iwabuchi A."/>
            <person name="Kamiya K."/>
            <person name="Karasawa W."/>
            <person name="Kurita K."/>
            <person name="Katagiri S."/>
            <person name="Kikuta A."/>
            <person name="Kobayashi H."/>
            <person name="Kobayashi N."/>
            <person name="Machita K."/>
            <person name="Maehara T."/>
            <person name="Masukawa M."/>
            <person name="Mizubayashi T."/>
            <person name="Mukai Y."/>
            <person name="Nagasaki H."/>
            <person name="Nagata Y."/>
            <person name="Naito S."/>
            <person name="Nakashima M."/>
            <person name="Nakama Y."/>
            <person name="Nakamichi Y."/>
            <person name="Nakamura M."/>
            <person name="Meguro A."/>
            <person name="Negishi M."/>
            <person name="Ohta I."/>
            <person name="Ohta T."/>
            <person name="Okamoto M."/>
            <person name="Ono N."/>
            <person name="Saji S."/>
            <person name="Sakaguchi M."/>
            <person name="Sakai K."/>
            <person name="Shibata M."/>
            <person name="Shimokawa T."/>
            <person name="Song J."/>
            <person name="Takazaki Y."/>
            <person name="Terasawa K."/>
            <person name="Tsugane M."/>
            <person name="Tsuji K."/>
            <person name="Ueda S."/>
            <person name="Waki K."/>
            <person name="Yamagata H."/>
            <person name="Yamamoto M."/>
            <person name="Yamamoto S."/>
            <person name="Yamane H."/>
            <person name="Yoshiki S."/>
            <person name="Yoshihara R."/>
            <person name="Yukawa K."/>
            <person name="Zhong H."/>
            <person name="Yano M."/>
            <person name="Yuan Q."/>
            <person name="Ouyang S."/>
            <person name="Liu J."/>
            <person name="Jones K.M."/>
            <person name="Gansberger K."/>
            <person name="Moffat K."/>
            <person name="Hill J."/>
            <person name="Bera J."/>
            <person name="Fadrosh D."/>
            <person name="Jin S."/>
            <person name="Johri S."/>
            <person name="Kim M."/>
            <person name="Overton L."/>
            <person name="Reardon M."/>
            <person name="Tsitrin T."/>
            <person name="Vuong H."/>
            <person name="Weaver B."/>
            <person name="Ciecko A."/>
            <person name="Tallon L."/>
            <person name="Jackson J."/>
            <person name="Pai G."/>
            <person name="Aken S.V."/>
            <person name="Utterback T."/>
            <person name="Reidmuller S."/>
            <person name="Feldblyum T."/>
            <person name="Hsiao J."/>
            <person name="Zismann V."/>
            <person name="Iobst S."/>
            <person name="de Vazeille A.R."/>
            <person name="Buell C.R."/>
            <person name="Ying K."/>
            <person name="Li Y."/>
            <person name="Lu T."/>
            <person name="Huang Y."/>
            <person name="Zhao Q."/>
            <person name="Feng Q."/>
            <person name="Zhang L."/>
            <person name="Zhu J."/>
            <person name="Weng Q."/>
            <person name="Mu J."/>
            <person name="Lu Y."/>
            <person name="Fan D."/>
            <person name="Liu Y."/>
            <person name="Guan J."/>
            <person name="Zhang Y."/>
            <person name="Yu S."/>
            <person name="Liu X."/>
            <person name="Zhang Y."/>
            <person name="Hong G."/>
            <person name="Han B."/>
            <person name="Choisne N."/>
            <person name="Demange N."/>
            <person name="Orjeda G."/>
            <person name="Samain S."/>
            <person name="Cattolico L."/>
            <person name="Pelletier E."/>
            <person name="Couloux A."/>
            <person name="Segurens B."/>
            <person name="Wincker P."/>
            <person name="D'Hont A."/>
            <person name="Scarpelli C."/>
            <person name="Weissenbach J."/>
            <person name="Salanoubat M."/>
            <person name="Quetier F."/>
            <person name="Yu Y."/>
            <person name="Kim H.R."/>
            <person name="Rambo T."/>
            <person name="Currie J."/>
            <person name="Collura K."/>
            <person name="Luo M."/>
            <person name="Yang T."/>
            <person name="Ammiraju J.S.S."/>
            <person name="Engler F."/>
            <person name="Soderlund C."/>
            <person name="Wing R.A."/>
            <person name="Palmer L.E."/>
            <person name="de la Bastide M."/>
            <person name="Spiegel L."/>
            <person name="Nascimento L."/>
            <person name="Zutavern T."/>
            <person name="O'Shaughnessy A."/>
            <person name="Dike S."/>
            <person name="Dedhia N."/>
            <person name="Preston R."/>
            <person name="Balija V."/>
            <person name="McCombie W.R."/>
            <person name="Chow T."/>
            <person name="Chen H."/>
            <person name="Chung M."/>
            <person name="Chen C."/>
            <person name="Shaw J."/>
            <person name="Wu H."/>
            <person name="Hsiao K."/>
            <person name="Chao Y."/>
            <person name="Chu M."/>
            <person name="Cheng C."/>
            <person name="Hour A."/>
            <person name="Lee P."/>
            <person name="Lin S."/>
            <person name="Lin Y."/>
            <person name="Liou J."/>
            <person name="Liu S."/>
            <person name="Hsing Y."/>
            <person name="Raghuvanshi S."/>
            <person name="Mohanty A."/>
            <person name="Bharti A.K."/>
            <person name="Gaur A."/>
            <person name="Gupta V."/>
            <person name="Kumar D."/>
            <person name="Ravi V."/>
            <person name="Vij S."/>
            <person name="Kapur A."/>
            <person name="Khurana P."/>
            <person name="Khurana P."/>
            <person name="Khurana J.P."/>
            <person name="Tyagi A.K."/>
            <person name="Gaikwad K."/>
            <person name="Singh A."/>
            <person name="Dalal V."/>
            <person name="Srivastava S."/>
            <person name="Dixit A."/>
            <person name="Pal A.K."/>
            <person name="Ghazi I.A."/>
            <person name="Yadav M."/>
            <person name="Pandit A."/>
            <person name="Bhargava A."/>
            <person name="Sureshbabu K."/>
            <person name="Batra K."/>
            <person name="Sharma T.R."/>
            <person name="Mohapatra T."/>
            <person name="Singh N.K."/>
            <person name="Messing J."/>
            <person name="Nelson A.B."/>
            <person name="Fuks G."/>
            <person name="Kavchok S."/>
            <person name="Keizer G."/>
            <person name="Linton E."/>
            <person name="Llaca V."/>
            <person name="Song R."/>
            <person name="Tanyolac B."/>
            <person name="Young S."/>
            <person name="Ho-Il K."/>
            <person name="Hahn J.H."/>
            <person name="Sangsakoo G."/>
            <person name="Vanavichit A."/>
            <person name="de Mattos Luiz.A.T."/>
            <person name="Zimmer P.D."/>
            <person name="Malone G."/>
            <person name="Dellagostin O."/>
            <person name="de Oliveira A.C."/>
            <person name="Bevan M."/>
            <person name="Bancroft I."/>
            <person name="Minx P."/>
            <person name="Cordum H."/>
            <person name="Wilson R."/>
            <person name="Cheng Z."/>
            <person name="Jin W."/>
            <person name="Jiang J."/>
            <person name="Leong S.A."/>
            <person name="Iwama H."/>
            <person name="Gojobori T."/>
            <person name="Itoh T."/>
            <person name="Niimura Y."/>
            <person name="Fujii Y."/>
            <person name="Habara T."/>
            <person name="Sakai H."/>
            <person name="Sato Y."/>
            <person name="Wilson G."/>
            <person name="Kumar K."/>
            <person name="McCouch S."/>
            <person name="Juretic N."/>
            <person name="Hoen D."/>
            <person name="Wright S."/>
            <person name="Bruskiewich R."/>
            <person name="Bureau T."/>
            <person name="Miyao A."/>
            <person name="Hirochika H."/>
            <person name="Nishikawa T."/>
            <person name="Kadowaki K."/>
            <person name="Sugiura M."/>
            <person name="Burr B."/>
            <person name="Sasaki T."/>
        </authorList>
    </citation>
    <scope>NUCLEOTIDE SEQUENCE [LARGE SCALE GENOMIC DNA]</scope>
    <source>
        <strain evidence="16">cv. Nipponbare</strain>
    </source>
</reference>
<reference evidence="15" key="3">
    <citation type="journal article" date="2006" name="Nucleic Acids Res.">
        <title>The Rice Annotation Project Database (RAP-DB): hub for Oryza sativa ssp. japonica genome information.</title>
        <authorList>
            <person name="Ohyanagi H."/>
            <person name="Tanaka T."/>
            <person name="Sakai H."/>
            <person name="Shigemoto Y."/>
            <person name="Yamaguchi K."/>
            <person name="Habara T."/>
            <person name="Fujii Y."/>
            <person name="Antonio B.A."/>
            <person name="Nagamura Y."/>
            <person name="Imanishi T."/>
            <person name="Ikeo K."/>
            <person name="Itoh T."/>
            <person name="Gojobori T."/>
            <person name="Sasaki T."/>
        </authorList>
    </citation>
    <scope>NUCLEOTIDE SEQUENCE</scope>
</reference>
<dbReference type="OrthoDB" id="619536at2759"/>
<dbReference type="InterPro" id="IPR045034">
    <property type="entry name" value="O-acyltransferase_WSD1-like"/>
</dbReference>
<evidence type="ECO:0000259" key="12">
    <source>
        <dbReference type="Pfam" id="PF03007"/>
    </source>
</evidence>
<accession>A0A0P0V8S5</accession>
<dbReference type="OMA" id="MFFATTM"/>
<comment type="subcellular location">
    <subcellularLocation>
        <location evidence="1">Cell membrane</location>
        <topology evidence="1">Single-pass membrane protein</topology>
    </subcellularLocation>
    <subcellularLocation>
        <location evidence="2">Endoplasmic reticulum membrane</location>
    </subcellularLocation>
</comment>
<dbReference type="Pfam" id="PF03007">
    <property type="entry name" value="WS_DGAT_cat"/>
    <property type="match status" value="1"/>
</dbReference>
<dbReference type="GO" id="GO:0047196">
    <property type="term" value="F:long-chain-alcohol O-fatty-acyltransferase activity"/>
    <property type="evidence" value="ECO:0007669"/>
    <property type="project" value="UniProtKB-EC"/>
</dbReference>
<reference evidence="15" key="7">
    <citation type="submission" date="2012-08" db="EMBL/GenBank/DDBJ databases">
        <title>Oryza sativa nipponbare(GA3) genomic DNA, chromosome 1.</title>
        <authorList>
            <consortium name="IRGSP(International Rice Genome Sequencing Project)"/>
        </authorList>
    </citation>
    <scope>NUCLEOTIDE SEQUENCE</scope>
</reference>
<dbReference type="InterPro" id="IPR004255">
    <property type="entry name" value="O-acyltransferase_WSD1_N"/>
</dbReference>
<evidence type="ECO:0000313" key="14">
    <source>
        <dbReference type="EMBL" id="BAB56064.1"/>
    </source>
</evidence>
<evidence type="ECO:0000256" key="3">
    <source>
        <dbReference type="ARBA" id="ARBA00004771"/>
    </source>
</evidence>
<comment type="pathway">
    <text evidence="3">Glycerolipid metabolism; triacylglycerol biosynthesis.</text>
</comment>
<dbReference type="Proteomes" id="UP000817658">
    <property type="component" value="Chromosome 1"/>
</dbReference>
<comment type="similarity">
    <text evidence="8">In the N-terminal section; belongs to the long-chain O-acyltransferase family.</text>
</comment>
<feature type="domain" description="O-acyltransferase WSD1 C-terminal" evidence="13">
    <location>
        <begin position="361"/>
        <end position="505"/>
    </location>
</feature>
<dbReference type="SUPFAM" id="SSF52777">
    <property type="entry name" value="CoA-dependent acyltransferases"/>
    <property type="match status" value="1"/>
</dbReference>
<reference evidence="15" key="4">
    <citation type="journal article" date="2007" name="Genome Res.">
        <title>Curated Genome Annotation of Oryza sativa ssp. japonica and Comparative Genome Analysis with Arabidopsis thaliana.</title>
        <authorList>
            <consortium name="The Rice Annotation Project (RAP)"/>
            <person name="Itoh T."/>
            <person name="Tanaka T."/>
            <person name="Barrero R.A."/>
            <person name="Yamasaki C."/>
            <person name="Fujii Y."/>
            <person name="Hilton P.B."/>
            <person name="Antonio B.A."/>
            <person name="Aono H."/>
            <person name="Apweiler R."/>
            <person name="Bruskiewich R."/>
            <person name="Bureau T."/>
            <person name="Burr F."/>
            <person name="Costa de Oliveira A."/>
            <person name="Fuks G."/>
            <person name="Habara T."/>
            <person name="Haberer G."/>
            <person name="Han B."/>
            <person name="Harada E."/>
            <person name="Hiraki A.T."/>
            <person name="Hirochika H."/>
            <person name="Hoen D."/>
            <person name="Hokari H."/>
            <person name="Hosokawa S."/>
            <person name="Hsing Y."/>
            <person name="Ikawa H."/>
            <person name="Ikeo K."/>
            <person name="Imanishi T."/>
            <person name="Ito Y."/>
            <person name="Jaiswal P."/>
            <person name="Kanno M."/>
            <person name="Kawahara Y."/>
            <person name="Kawamura T."/>
            <person name="Kawashima H."/>
            <person name="Khurana J.P."/>
            <person name="Kikuchi S."/>
            <person name="Komatsu S."/>
            <person name="Koyanagi K.O."/>
            <person name="Kubooka H."/>
            <person name="Lieberherr D."/>
            <person name="Lin Y.C."/>
            <person name="Lonsdale D."/>
            <person name="Matsumoto T."/>
            <person name="Matsuya A."/>
            <person name="McCombie W.R."/>
            <person name="Messing J."/>
            <person name="Miyao A."/>
            <person name="Mulder N."/>
            <person name="Nagamura Y."/>
            <person name="Nam J."/>
            <person name="Namiki N."/>
            <person name="Numa H."/>
            <person name="Nurimoto S."/>
            <person name="O'donovan C."/>
            <person name="Ohyanagi H."/>
            <person name="Okido T."/>
            <person name="Oota S."/>
            <person name="Osato N."/>
            <person name="Palmer L.E."/>
            <person name="Quetier F."/>
            <person name="Raghuvanshi S."/>
            <person name="Saichi N."/>
            <person name="Sakai H."/>
            <person name="Sakai Y."/>
            <person name="Sakata K."/>
            <person name="Sakurai T."/>
            <person name="Sato F."/>
            <person name="Sato Y."/>
            <person name="Schoof H."/>
            <person name="Seki M."/>
            <person name="Shibata M."/>
            <person name="Shimizu Y."/>
            <person name="Shinozaki K."/>
            <person name="Shinso Y."/>
            <person name="Singh N.K."/>
            <person name="Smith-White B."/>
            <person name="Takeda J."/>
            <person name="Tanino M."/>
            <person name="Tatusova T."/>
            <person name="Thongjuea S."/>
            <person name="Todokoro F."/>
            <person name="Tsugane M."/>
            <person name="Tyagi A.K."/>
            <person name="Vanavichit A."/>
            <person name="Wang A."/>
            <person name="Wing R.A."/>
            <person name="Yamaguchi K."/>
            <person name="Yamamoto M."/>
            <person name="Yamamoto N."/>
            <person name="Yu Y."/>
            <person name="Zhang H."/>
            <person name="Zhao Q."/>
            <person name="Higo K."/>
            <person name="Burr B."/>
            <person name="Gojobori T."/>
            <person name="Sasaki T."/>
        </authorList>
    </citation>
    <scope>NUCLEOTIDE SEQUENCE</scope>
</reference>
<reference evidence="15" key="5">
    <citation type="journal article" date="2008" name="Nucleic Acids Res.">
        <title>The Rice Annotation Project Database (RAP-DB): 2008 update.</title>
        <authorList>
            <consortium name="The Rice Annotation Project (RAP)"/>
            <person name="Tanaka T."/>
            <person name="Antonio B.A."/>
            <person name="Kikuchi S."/>
            <person name="Matsumoto T."/>
            <person name="Nagamura Y."/>
            <person name="Numa H."/>
            <person name="Sakai H."/>
            <person name="Wu J."/>
            <person name="Itoh T."/>
            <person name="Sasaki T."/>
            <person name="Aono R."/>
            <person name="Fujii Y."/>
            <person name="Habara T."/>
            <person name="Harada E."/>
            <person name="Kanno M."/>
            <person name="Kawahara Y."/>
            <person name="Kawashima H."/>
            <person name="Kubooka H."/>
            <person name="Matsuya A."/>
            <person name="Nakaoka H."/>
            <person name="Saichi N."/>
            <person name="Sanbonmatsu R."/>
            <person name="Sato Y."/>
            <person name="Shinso Y."/>
            <person name="Suzuki M."/>
            <person name="Takeda J."/>
            <person name="Tanino M."/>
            <person name="Todokoro F."/>
            <person name="Yamaguchi K."/>
            <person name="Yamamoto N."/>
            <person name="Yamasaki C."/>
            <person name="Imanishi T."/>
            <person name="Okido T."/>
            <person name="Tada M."/>
            <person name="Ikeo K."/>
            <person name="Tateno Y."/>
            <person name="Gojobori T."/>
            <person name="Lin Y.C."/>
            <person name="Wei F.J."/>
            <person name="Hsing Y.I."/>
            <person name="Zhao Q."/>
            <person name="Han B."/>
            <person name="Kramer M.R."/>
            <person name="McCombie R.W."/>
            <person name="Lonsdale D."/>
            <person name="O'Donovan C.C."/>
            <person name="Whitfield E.J."/>
            <person name="Apweiler R."/>
            <person name="Koyanagi K.O."/>
            <person name="Khurana J.P."/>
            <person name="Raghuvanshi S."/>
            <person name="Singh N.K."/>
            <person name="Tyagi A.K."/>
            <person name="Haberer G."/>
            <person name="Fujisawa M."/>
            <person name="Hosokawa S."/>
            <person name="Ito Y."/>
            <person name="Ikawa H."/>
            <person name="Shibata M."/>
            <person name="Yamamoto M."/>
            <person name="Bruskiewich R.M."/>
            <person name="Hoen D.R."/>
            <person name="Bureau TE."/>
            <person name="Namiki N."/>
            <person name="Ohyanagi H."/>
            <person name="Sakai Y."/>
            <person name="Nobushima S."/>
            <person name="Sakata K."/>
            <person name="Barrero R.A."/>
            <person name="Sato Y."/>
            <person name="Souvorov A."/>
            <person name="Smith-White B."/>
            <person name="Tatusova T."/>
            <person name="An S."/>
            <person name="An G."/>
            <person name="OOta S."/>
            <person name="Fuks G."/>
            <person name="Messing J."/>
            <person name="Christie K.R."/>
            <person name="Lieberherr D."/>
            <person name="Kim H."/>
            <person name="Zuccolo A."/>
            <person name="Wing R.A."/>
            <person name="Nobuta K."/>
            <person name="Green P.J."/>
            <person name="Lu C."/>
            <person name="Meyers BC."/>
            <person name="Chaparro C."/>
            <person name="Piegu B."/>
            <person name="Panaud O."/>
            <person name="Echeverria M."/>
        </authorList>
    </citation>
    <scope>NUCLEOTIDE SEQUENCE</scope>
</reference>
<keyword evidence="7" id="KW-0012">Acyltransferase</keyword>
<dbReference type="GO" id="GO:0050734">
    <property type="term" value="F:hydroxycinnamoyltransferase activity"/>
    <property type="evidence" value="ECO:0007669"/>
    <property type="project" value="UniProtKB-ARBA"/>
</dbReference>
<dbReference type="KEGG" id="dosa:Os01g0770000"/>
<gene>
    <name evidence="15" type="ordered locus">Os01g0770000</name>
    <name evidence="14" type="ORF">P0665A11.11</name>
</gene>
<feature type="region of interest" description="Disordered" evidence="11">
    <location>
        <begin position="1"/>
        <end position="51"/>
    </location>
</feature>
<keyword evidence="5" id="KW-0808">Transferase</keyword>
<name>A0A0P0V8S5_ORYSJ</name>
<evidence type="ECO:0000256" key="2">
    <source>
        <dbReference type="ARBA" id="ARBA00004586"/>
    </source>
</evidence>
<evidence type="ECO:0000259" key="13">
    <source>
        <dbReference type="Pfam" id="PF06974"/>
    </source>
</evidence>
<evidence type="ECO:0000256" key="11">
    <source>
        <dbReference type="SAM" id="MobiDB-lite"/>
    </source>
</evidence>
<keyword evidence="6" id="KW-0256">Endoplasmic reticulum</keyword>
<dbReference type="Gramene" id="Os01t0770000-01">
    <property type="protein sequence ID" value="Os01t0770000-01"/>
    <property type="gene ID" value="Os01g0770000"/>
</dbReference>
<dbReference type="UniPathway" id="UPA00282"/>
<proteinExistence type="inferred from homology"/>
<dbReference type="GO" id="GO:0004144">
    <property type="term" value="F:diacylglycerol O-acyltransferase activity"/>
    <property type="evidence" value="ECO:0007669"/>
    <property type="project" value="UniProtKB-EC"/>
</dbReference>
<protein>
    <submittedName>
        <fullName evidence="15">Os01g0770000 protein</fullName>
    </submittedName>
</protein>
<dbReference type="Pfam" id="PF06974">
    <property type="entry name" value="WS_DGAT_C"/>
    <property type="match status" value="1"/>
</dbReference>
<evidence type="ECO:0000256" key="9">
    <source>
        <dbReference type="ARBA" id="ARBA00047604"/>
    </source>
</evidence>
<comment type="catalytic activity">
    <reaction evidence="10">
        <text>an acyl-CoA + a 1,2-diacyl-sn-glycerol = a triacyl-sn-glycerol + CoA</text>
        <dbReference type="Rhea" id="RHEA:10868"/>
        <dbReference type="ChEBI" id="CHEBI:17815"/>
        <dbReference type="ChEBI" id="CHEBI:57287"/>
        <dbReference type="ChEBI" id="CHEBI:58342"/>
        <dbReference type="ChEBI" id="CHEBI:64615"/>
        <dbReference type="EC" id="2.3.1.20"/>
    </reaction>
</comment>
<evidence type="ECO:0000256" key="8">
    <source>
        <dbReference type="ARBA" id="ARBA00024360"/>
    </source>
</evidence>